<reference evidence="1" key="1">
    <citation type="journal article" date="2020" name="Stud. Mycol.">
        <title>101 Dothideomycetes genomes: a test case for predicting lifestyles and emergence of pathogens.</title>
        <authorList>
            <person name="Haridas S."/>
            <person name="Albert R."/>
            <person name="Binder M."/>
            <person name="Bloem J."/>
            <person name="Labutti K."/>
            <person name="Salamov A."/>
            <person name="Andreopoulos B."/>
            <person name="Baker S."/>
            <person name="Barry K."/>
            <person name="Bills G."/>
            <person name="Bluhm B."/>
            <person name="Cannon C."/>
            <person name="Castanera R."/>
            <person name="Culley D."/>
            <person name="Daum C."/>
            <person name="Ezra D."/>
            <person name="Gonzalez J."/>
            <person name="Henrissat B."/>
            <person name="Kuo A."/>
            <person name="Liang C."/>
            <person name="Lipzen A."/>
            <person name="Lutzoni F."/>
            <person name="Magnuson J."/>
            <person name="Mondo S."/>
            <person name="Nolan M."/>
            <person name="Ohm R."/>
            <person name="Pangilinan J."/>
            <person name="Park H.-J."/>
            <person name="Ramirez L."/>
            <person name="Alfaro M."/>
            <person name="Sun H."/>
            <person name="Tritt A."/>
            <person name="Yoshinaga Y."/>
            <person name="Zwiers L.-H."/>
            <person name="Turgeon B."/>
            <person name="Goodwin S."/>
            <person name="Spatafora J."/>
            <person name="Crous P."/>
            <person name="Grigoriev I."/>
        </authorList>
    </citation>
    <scope>NUCLEOTIDE SEQUENCE</scope>
    <source>
        <strain evidence="1">CBS 207.26</strain>
    </source>
</reference>
<dbReference type="AlphaFoldDB" id="A0A6A6DUK0"/>
<name>A0A6A6DUK0_9PEZI</name>
<feature type="non-terminal residue" evidence="1">
    <location>
        <position position="1"/>
    </location>
</feature>
<protein>
    <submittedName>
        <fullName evidence="1">Uncharacterized protein</fullName>
    </submittedName>
</protein>
<dbReference type="Proteomes" id="UP000800200">
    <property type="component" value="Unassembled WGS sequence"/>
</dbReference>
<gene>
    <name evidence="1" type="ORF">K469DRAFT_583608</name>
</gene>
<dbReference type="EMBL" id="ML994643">
    <property type="protein sequence ID" value="KAF2183351.1"/>
    <property type="molecule type" value="Genomic_DNA"/>
</dbReference>
<accession>A0A6A6DUK0</accession>
<evidence type="ECO:0000313" key="2">
    <source>
        <dbReference type="Proteomes" id="UP000800200"/>
    </source>
</evidence>
<sequence>FKTHYIFTFLIFNIGVKLRNYYINILSVIKKNFLRIKHIIRLLSLKRLEITRIKLEILEKTTNKGINKLLRSLLLYKFY</sequence>
<proteinExistence type="predicted"/>
<evidence type="ECO:0000313" key="1">
    <source>
        <dbReference type="EMBL" id="KAF2183351.1"/>
    </source>
</evidence>
<organism evidence="1 2">
    <name type="scientific">Zopfia rhizophila CBS 207.26</name>
    <dbReference type="NCBI Taxonomy" id="1314779"/>
    <lineage>
        <taxon>Eukaryota</taxon>
        <taxon>Fungi</taxon>
        <taxon>Dikarya</taxon>
        <taxon>Ascomycota</taxon>
        <taxon>Pezizomycotina</taxon>
        <taxon>Dothideomycetes</taxon>
        <taxon>Dothideomycetes incertae sedis</taxon>
        <taxon>Zopfiaceae</taxon>
        <taxon>Zopfia</taxon>
    </lineage>
</organism>
<keyword evidence="2" id="KW-1185">Reference proteome</keyword>